<dbReference type="InterPro" id="IPR046373">
    <property type="entry name" value="Acyl-CoA_Oxase/DH_mid-dom_sf"/>
</dbReference>
<dbReference type="GO" id="GO:0004466">
    <property type="term" value="F:long-chain fatty acyl-CoA dehydrogenase activity"/>
    <property type="evidence" value="ECO:0007669"/>
    <property type="project" value="UniProtKB-EC"/>
</dbReference>
<evidence type="ECO:0000313" key="17">
    <source>
        <dbReference type="Proteomes" id="UP000367825"/>
    </source>
</evidence>
<evidence type="ECO:0000256" key="3">
    <source>
        <dbReference type="ARBA" id="ARBA00009347"/>
    </source>
</evidence>
<dbReference type="GO" id="GO:0033539">
    <property type="term" value="P:fatty acid beta-oxidation using acyl-CoA dehydrogenase"/>
    <property type="evidence" value="ECO:0007669"/>
    <property type="project" value="InterPro"/>
</dbReference>
<dbReference type="InterPro" id="IPR015396">
    <property type="entry name" value="FadE_C"/>
</dbReference>
<dbReference type="UniPathway" id="UPA00659"/>
<dbReference type="Proteomes" id="UP000367825">
    <property type="component" value="Unassembled WGS sequence"/>
</dbReference>
<feature type="domain" description="Acyl-CoA dehydrogenase/oxidase C-terminal" evidence="13">
    <location>
        <begin position="364"/>
        <end position="506"/>
    </location>
</feature>
<feature type="domain" description="Acyl-CoA dehydrogenase C-terminal bacterial-type" evidence="15">
    <location>
        <begin position="518"/>
        <end position="808"/>
    </location>
</feature>
<dbReference type="OrthoDB" id="9802447at2"/>
<reference evidence="16 17" key="1">
    <citation type="submission" date="2019-08" db="EMBL/GenBank/DDBJ databases">
        <authorList>
            <person name="Peeters C."/>
        </authorList>
    </citation>
    <scope>NUCLEOTIDE SEQUENCE [LARGE SCALE GENOMIC DNA]</scope>
    <source>
        <strain evidence="16 17">LMG 31109</strain>
    </source>
</reference>
<dbReference type="Pfam" id="PF02771">
    <property type="entry name" value="Acyl-CoA_dh_N"/>
    <property type="match status" value="1"/>
</dbReference>
<dbReference type="GO" id="GO:0050660">
    <property type="term" value="F:flavin adenine dinucleotide binding"/>
    <property type="evidence" value="ECO:0007669"/>
    <property type="project" value="InterPro"/>
</dbReference>
<dbReference type="EC" id="1.3.8.7" evidence="4"/>
<feature type="domain" description="Acyl-CoA dehydrogenase/oxidase N-terminal" evidence="14">
    <location>
        <begin position="131"/>
        <end position="237"/>
    </location>
</feature>
<keyword evidence="12" id="KW-0812">Transmembrane</keyword>
<dbReference type="InterPro" id="IPR013786">
    <property type="entry name" value="AcylCoA_DH/ox_N"/>
</dbReference>
<evidence type="ECO:0000259" key="13">
    <source>
        <dbReference type="Pfam" id="PF00441"/>
    </source>
</evidence>
<proteinExistence type="inferred from homology"/>
<keyword evidence="8" id="KW-0274">FAD</keyword>
<comment type="similarity">
    <text evidence="3">Belongs to the acyl-CoA dehydrogenase family.</text>
</comment>
<dbReference type="InterPro" id="IPR050741">
    <property type="entry name" value="Acyl-CoA_dehydrogenase"/>
</dbReference>
<evidence type="ECO:0000256" key="4">
    <source>
        <dbReference type="ARBA" id="ARBA00012033"/>
    </source>
</evidence>
<dbReference type="Pfam" id="PF00441">
    <property type="entry name" value="Acyl-CoA_dh_1"/>
    <property type="match status" value="1"/>
</dbReference>
<dbReference type="SUPFAM" id="SSF56645">
    <property type="entry name" value="Acyl-CoA dehydrogenase NM domain-like"/>
    <property type="match status" value="1"/>
</dbReference>
<keyword evidence="17" id="KW-1185">Reference proteome</keyword>
<comment type="catalytic activity">
    <reaction evidence="10">
        <text>a medium-chain 2,3-saturated fatty acyl-CoA + oxidized [electron-transfer flavoprotein] + H(+) = a medium-chain (2E)-enoyl-CoA + reduced [electron-transfer flavoprotein]</text>
        <dbReference type="Rhea" id="RHEA:14477"/>
        <dbReference type="Rhea" id="RHEA-COMP:10685"/>
        <dbReference type="Rhea" id="RHEA-COMP:10686"/>
        <dbReference type="ChEBI" id="CHEBI:15378"/>
        <dbReference type="ChEBI" id="CHEBI:57692"/>
        <dbReference type="ChEBI" id="CHEBI:58307"/>
        <dbReference type="ChEBI" id="CHEBI:83723"/>
        <dbReference type="ChEBI" id="CHEBI:83726"/>
        <dbReference type="EC" id="1.3.8.7"/>
    </reaction>
</comment>
<comment type="catalytic activity">
    <reaction evidence="11">
        <text>a long-chain 2,3-saturated fatty acyl-CoA + oxidized [electron-transfer flavoprotein] + H(+) = a long-chain (2E)-enoyl-CoA + reduced [electron-transfer flavoprotein]</text>
        <dbReference type="Rhea" id="RHEA:17721"/>
        <dbReference type="Rhea" id="RHEA-COMP:10685"/>
        <dbReference type="Rhea" id="RHEA-COMP:10686"/>
        <dbReference type="ChEBI" id="CHEBI:15378"/>
        <dbReference type="ChEBI" id="CHEBI:57692"/>
        <dbReference type="ChEBI" id="CHEBI:58307"/>
        <dbReference type="ChEBI" id="CHEBI:83721"/>
        <dbReference type="ChEBI" id="CHEBI:83727"/>
        <dbReference type="EC" id="1.3.8.8"/>
    </reaction>
</comment>
<dbReference type="NCBIfam" id="NF009586">
    <property type="entry name" value="PRK13026.1"/>
    <property type="match status" value="1"/>
</dbReference>
<gene>
    <name evidence="16" type="ORF">PNO31109_00692</name>
</gene>
<comment type="cofactor">
    <cofactor evidence="1">
        <name>FAD</name>
        <dbReference type="ChEBI" id="CHEBI:57692"/>
    </cofactor>
</comment>
<dbReference type="FunFam" id="1.20.140.10:FF:000009">
    <property type="entry name" value="Acyl-CoA dehydrogenase"/>
    <property type="match status" value="1"/>
</dbReference>
<keyword evidence="9" id="KW-0560">Oxidoreductase</keyword>
<dbReference type="SUPFAM" id="SSF47203">
    <property type="entry name" value="Acyl-CoA dehydrogenase C-terminal domain-like"/>
    <property type="match status" value="1"/>
</dbReference>
<accession>A0A5E4SGJ4</accession>
<evidence type="ECO:0000256" key="10">
    <source>
        <dbReference type="ARBA" id="ARBA00047882"/>
    </source>
</evidence>
<dbReference type="Gene3D" id="1.10.540.10">
    <property type="entry name" value="Acyl-CoA dehydrogenase/oxidase, N-terminal domain"/>
    <property type="match status" value="1"/>
</dbReference>
<organism evidence="16 17">
    <name type="scientific">Pandoraea nosoerga</name>
    <dbReference type="NCBI Taxonomy" id="2508296"/>
    <lineage>
        <taxon>Bacteria</taxon>
        <taxon>Pseudomonadati</taxon>
        <taxon>Pseudomonadota</taxon>
        <taxon>Betaproteobacteria</taxon>
        <taxon>Burkholderiales</taxon>
        <taxon>Burkholderiaceae</taxon>
        <taxon>Pandoraea</taxon>
    </lineage>
</organism>
<keyword evidence="12" id="KW-1133">Transmembrane helix</keyword>
<evidence type="ECO:0000313" key="16">
    <source>
        <dbReference type="EMBL" id="VVD73288.1"/>
    </source>
</evidence>
<dbReference type="RefSeq" id="WP_150554257.1">
    <property type="nucleotide sequence ID" value="NZ_CABPSC010000002.1"/>
</dbReference>
<dbReference type="Pfam" id="PF09317">
    <property type="entry name" value="ACDH_C"/>
    <property type="match status" value="1"/>
</dbReference>
<evidence type="ECO:0000256" key="6">
    <source>
        <dbReference type="ARBA" id="ARBA00020144"/>
    </source>
</evidence>
<dbReference type="InterPro" id="IPR037069">
    <property type="entry name" value="AcylCoA_DH/ox_N_sf"/>
</dbReference>
<evidence type="ECO:0000256" key="2">
    <source>
        <dbReference type="ARBA" id="ARBA00005005"/>
    </source>
</evidence>
<evidence type="ECO:0000259" key="15">
    <source>
        <dbReference type="Pfam" id="PF09317"/>
    </source>
</evidence>
<dbReference type="NCBIfam" id="NF007000">
    <property type="entry name" value="PRK09463.1"/>
    <property type="match status" value="1"/>
</dbReference>
<name>A0A5E4SGJ4_9BURK</name>
<dbReference type="Gene3D" id="1.20.140.10">
    <property type="entry name" value="Butyryl-CoA Dehydrogenase, subunit A, domain 3"/>
    <property type="match status" value="1"/>
</dbReference>
<keyword evidence="7" id="KW-0285">Flavoprotein</keyword>
<evidence type="ECO:0000256" key="8">
    <source>
        <dbReference type="ARBA" id="ARBA00022827"/>
    </source>
</evidence>
<dbReference type="PANTHER" id="PTHR48083:SF33">
    <property type="entry name" value="ACYL-COENZYME A DEHYDROGENASE"/>
    <property type="match status" value="1"/>
</dbReference>
<dbReference type="GO" id="GO:0070991">
    <property type="term" value="F:medium-chain fatty acyl-CoA dehydrogenase activity"/>
    <property type="evidence" value="ECO:0007669"/>
    <property type="project" value="UniProtKB-EC"/>
</dbReference>
<dbReference type="FunFam" id="1.10.540.10:FF:000004">
    <property type="entry name" value="Acyl-CoA dehydrogenase"/>
    <property type="match status" value="1"/>
</dbReference>
<evidence type="ECO:0000256" key="11">
    <source>
        <dbReference type="ARBA" id="ARBA00049247"/>
    </source>
</evidence>
<comment type="pathway">
    <text evidence="2">Lipid metabolism; fatty acid beta-oxidation.</text>
</comment>
<evidence type="ECO:0000259" key="14">
    <source>
        <dbReference type="Pfam" id="PF02771"/>
    </source>
</evidence>
<sequence>MTAIWILALIVGVCALLFYRARAWQWLIATALWVGAGAALGLCGPVAAAILAVVFVLPALFLSIGPLRRACITAPALAKFRTIMPEMSETEKDAIEAGSVWWDADLFSGRPDWRKFASLPAPGLCAEEQAFMDNEVERLCDLSNDWESTQVWQDLPPKAWQYAKEAGFLGMIIPKRYGGLGFSAYAHSQVVMKLASRCSAAAVSVMVPNSLGPAELLLHYGTEAQKNYYLPRLAKGEEIPCFALTSPYAGSDAAAIPDVGVVCRGMHEGRETLGFRVTWNKRYITLGPIATVLGLAFRALDPDHLLGDEDEPGITCALIPTHHPGVVIGRRHWPLNAVFQNGPNSGKDVFIPLDWVIGGRAQVGKGWRMLMECLAAGRAISLPSSNVGYSKIAVRATGAYAAVRRQFRTPIGKFEGVQEALARMAGNLYAMDAARRLAALAVDLGEKPSVISAIAKYHVTERARKVVNDGMDVVAGKGICMGPNNFLARAYQQIPVSITVEGANIMTRCLMIFGQGAIRCHPYVLKELAAARMPDRHAAVRAFDDALFGHLTFVTSNIVRGALHGITHARFSAVPERSAPELHAYYRAANRFSTLLAIAADVSMAVLGGSLKRRESITGRLGDILSQLFLLTATLKRFEDEGRPQPDLPLVHWAAQDALWQAREAFEGVLANYPSRFVAWWMRWKLTPLGLPYAKPSDALGAQVAELMQTPGDARERLIAGSYSPRPEIDGLAYGEIVFQMTPQVSAIEHRLRAAIREGRLPAMPQSLPEFTQWVDRAASLQLLSEDERRVLAQYADYAARAVAVDDFPADFGRLADMRRAQQQAATGEAVTS</sequence>
<dbReference type="InterPro" id="IPR009075">
    <property type="entry name" value="AcylCo_DH/oxidase_C"/>
</dbReference>
<dbReference type="GO" id="GO:0005737">
    <property type="term" value="C:cytoplasm"/>
    <property type="evidence" value="ECO:0007669"/>
    <property type="project" value="TreeGrafter"/>
</dbReference>
<feature type="transmembrane region" description="Helical" evidence="12">
    <location>
        <begin position="33"/>
        <end position="62"/>
    </location>
</feature>
<dbReference type="InterPro" id="IPR009100">
    <property type="entry name" value="AcylCoA_DH/oxidase_NM_dom_sf"/>
</dbReference>
<dbReference type="AlphaFoldDB" id="A0A5E4SGJ4"/>
<evidence type="ECO:0000256" key="12">
    <source>
        <dbReference type="SAM" id="Phobius"/>
    </source>
</evidence>
<dbReference type="EMBL" id="CABPSC010000002">
    <property type="protein sequence ID" value="VVD73288.1"/>
    <property type="molecule type" value="Genomic_DNA"/>
</dbReference>
<dbReference type="PANTHER" id="PTHR48083">
    <property type="entry name" value="MEDIUM-CHAIN SPECIFIC ACYL-COA DEHYDROGENASE, MITOCHONDRIAL-RELATED"/>
    <property type="match status" value="1"/>
</dbReference>
<dbReference type="InterPro" id="IPR036250">
    <property type="entry name" value="AcylCo_DH-like_C"/>
</dbReference>
<keyword evidence="12" id="KW-0472">Membrane</keyword>
<evidence type="ECO:0000256" key="5">
    <source>
        <dbReference type="ARBA" id="ARBA00012040"/>
    </source>
</evidence>
<evidence type="ECO:0000256" key="7">
    <source>
        <dbReference type="ARBA" id="ARBA00022630"/>
    </source>
</evidence>
<dbReference type="EC" id="1.3.8.8" evidence="5"/>
<evidence type="ECO:0000256" key="1">
    <source>
        <dbReference type="ARBA" id="ARBA00001974"/>
    </source>
</evidence>
<evidence type="ECO:0000256" key="9">
    <source>
        <dbReference type="ARBA" id="ARBA00023002"/>
    </source>
</evidence>
<dbReference type="Gene3D" id="2.40.110.10">
    <property type="entry name" value="Butyryl-CoA Dehydrogenase, subunit A, domain 2"/>
    <property type="match status" value="1"/>
</dbReference>
<protein>
    <recommendedName>
        <fullName evidence="6">Acyl-coenzyme A dehydrogenase</fullName>
        <ecNumber evidence="4">1.3.8.7</ecNumber>
        <ecNumber evidence="5">1.3.8.8</ecNumber>
    </recommendedName>
</protein>